<gene>
    <name evidence="3" type="ORF">BN1356_00866</name>
</gene>
<dbReference type="PANTHER" id="PTHR43015">
    <property type="entry name" value="D-RIBITOL-5-PHOSPHATE CYTIDYLYLTRANSFERASE"/>
    <property type="match status" value="1"/>
</dbReference>
<dbReference type="Gene3D" id="3.90.550.10">
    <property type="entry name" value="Spore Coat Polysaccharide Biosynthesis Protein SpsA, Chain A"/>
    <property type="match status" value="1"/>
</dbReference>
<dbReference type="PANTHER" id="PTHR43015:SF1">
    <property type="entry name" value="D-RIBITOL-5-PHOSPHATE CYTIDYLYLTRANSFERASE"/>
    <property type="match status" value="1"/>
</dbReference>
<protein>
    <submittedName>
        <fullName evidence="3">Nucleotidyl transferase</fullName>
    </submittedName>
</protein>
<dbReference type="EMBL" id="CTEN01000002">
    <property type="protein sequence ID" value="CQR24519.1"/>
    <property type="molecule type" value="Genomic_DNA"/>
</dbReference>
<keyword evidence="1 3" id="KW-0808">Transferase</keyword>
<dbReference type="InterPro" id="IPR034683">
    <property type="entry name" value="IspD/TarI"/>
</dbReference>
<dbReference type="AlphaFoldDB" id="A0A0E4CSD6"/>
<dbReference type="RefSeq" id="WP_093650169.1">
    <property type="nucleotide sequence ID" value="NZ_CTEN01000002.1"/>
</dbReference>
<reference evidence="4" key="1">
    <citation type="submission" date="2015-03" db="EMBL/GenBank/DDBJ databases">
        <authorList>
            <person name="Urmite Genomes"/>
        </authorList>
    </citation>
    <scope>NUCLEOTIDE SEQUENCE [LARGE SCALE GENOMIC DNA]</scope>
    <source>
        <strain evidence="4">FF10</strain>
    </source>
</reference>
<keyword evidence="4" id="KW-1185">Reference proteome</keyword>
<dbReference type="GO" id="GO:0050518">
    <property type="term" value="F:2-C-methyl-D-erythritol 4-phosphate cytidylyltransferase activity"/>
    <property type="evidence" value="ECO:0007669"/>
    <property type="project" value="UniProtKB-ARBA"/>
</dbReference>
<evidence type="ECO:0000313" key="3">
    <source>
        <dbReference type="EMBL" id="CQR24519.1"/>
    </source>
</evidence>
<dbReference type="InterPro" id="IPR029044">
    <property type="entry name" value="Nucleotide-diphossugar_trans"/>
</dbReference>
<dbReference type="SUPFAM" id="SSF53448">
    <property type="entry name" value="Nucleotide-diphospho-sugar transferases"/>
    <property type="match status" value="1"/>
</dbReference>
<dbReference type="GO" id="GO:0005829">
    <property type="term" value="C:cytosol"/>
    <property type="evidence" value="ECO:0007669"/>
    <property type="project" value="TreeGrafter"/>
</dbReference>
<proteinExistence type="predicted"/>
<dbReference type="FunFam" id="3.90.550.10:FF:000003">
    <property type="entry name" value="2-C-methyl-D-erythritol 4-phosphate cytidylyltransferase"/>
    <property type="match status" value="1"/>
</dbReference>
<evidence type="ECO:0000256" key="1">
    <source>
        <dbReference type="ARBA" id="ARBA00022679"/>
    </source>
</evidence>
<organism evidence="3 4">
    <name type="scientific">Streptococcus varani</name>
    <dbReference type="NCBI Taxonomy" id="1608583"/>
    <lineage>
        <taxon>Bacteria</taxon>
        <taxon>Bacillati</taxon>
        <taxon>Bacillota</taxon>
        <taxon>Bacilli</taxon>
        <taxon>Lactobacillales</taxon>
        <taxon>Streptococcaceae</taxon>
        <taxon>Streptococcus</taxon>
    </lineage>
</organism>
<dbReference type="OrthoDB" id="9806837at2"/>
<dbReference type="CDD" id="cd02516">
    <property type="entry name" value="CDP-ME_synthetase"/>
    <property type="match status" value="1"/>
</dbReference>
<dbReference type="STRING" id="1608583.BN1356_00866"/>
<name>A0A0E4CSD6_9STRE</name>
<dbReference type="Proteomes" id="UP000198604">
    <property type="component" value="Unassembled WGS sequence"/>
</dbReference>
<evidence type="ECO:0000313" key="4">
    <source>
        <dbReference type="Proteomes" id="UP000198604"/>
    </source>
</evidence>
<dbReference type="Pfam" id="PF01128">
    <property type="entry name" value="IspD"/>
    <property type="match status" value="1"/>
</dbReference>
<keyword evidence="2" id="KW-0548">Nucleotidyltransferase</keyword>
<evidence type="ECO:0000256" key="2">
    <source>
        <dbReference type="ARBA" id="ARBA00022695"/>
    </source>
</evidence>
<sequence>MITALLTAAGTGTRMGQDIPKQFLHVNNKPIIIYTMEVFENDPNIDGIVVVTLEAWVEVVRAYAKQFNITKLKDIVVGGNTGQESIANGIHSIVQFAGKDSTVLIHDGNRPLVSSEIISSAVATFNKYGSAVAAIPTVEAVFTSHDGLISEETLPRELLYRTQTPHLYSIADVLAAHEEAKENGISNTAATCVLMHELGKKVYFSKGAETNLKITTVDDLLIFKALLTTRKDDFIR</sequence>
<accession>A0A0E4CSD6</accession>